<dbReference type="Proteomes" id="UP001597483">
    <property type="component" value="Unassembled WGS sequence"/>
</dbReference>
<feature type="transmembrane region" description="Helical" evidence="1">
    <location>
        <begin position="46"/>
        <end position="72"/>
    </location>
</feature>
<sequence length="275" mass="28616">MTSLRTTAAKPVETLRSLGKQLSFYGQAYGWILRALRRYKKEIFRLIAEVSLGTGGLALIGGTVVVVVFMTAAVGVEVGLQGFTSLANVGLEALSGFVSSYANTREGAPVLAGIALTATVGAGFTAQLGAMRVNEEIDALEVMAVPSVPFLVTTRIIAGLVAVIPLYSLALLGSYAATKVVVTVLFGQSTGSYEHYFSVFLVPSDIFISFAKALVMSIMVMSVHCYYGFTASGGPAGVGRGVGGAVRNSLIGIMIVDLLMDLAIYGGPSTLHVTG</sequence>
<name>A0ABW5HL51_9PSEU</name>
<dbReference type="PANTHER" id="PTHR30188:SF13">
    <property type="entry name" value="CONSERVED HYPOTHETICAL INTEGRAL MEMBRANE PROTEIN YRBE3B"/>
    <property type="match status" value="1"/>
</dbReference>
<feature type="transmembrane region" description="Helical" evidence="1">
    <location>
        <begin position="78"/>
        <end position="98"/>
    </location>
</feature>
<dbReference type="PANTHER" id="PTHR30188">
    <property type="entry name" value="ABC TRANSPORTER PERMEASE PROTEIN-RELATED"/>
    <property type="match status" value="1"/>
</dbReference>
<protein>
    <submittedName>
        <fullName evidence="2">MlaE family ABC transporter permease</fullName>
    </submittedName>
</protein>
<gene>
    <name evidence="2" type="ORF">ACFSVL_39665</name>
</gene>
<comment type="caution">
    <text evidence="2">The sequence shown here is derived from an EMBL/GenBank/DDBJ whole genome shotgun (WGS) entry which is preliminary data.</text>
</comment>
<dbReference type="EMBL" id="JBHUKS010000033">
    <property type="protein sequence ID" value="MFD2473574.1"/>
    <property type="molecule type" value="Genomic_DNA"/>
</dbReference>
<feature type="transmembrane region" description="Helical" evidence="1">
    <location>
        <begin position="206"/>
        <end position="229"/>
    </location>
</feature>
<dbReference type="Pfam" id="PF02405">
    <property type="entry name" value="MlaE"/>
    <property type="match status" value="1"/>
</dbReference>
<feature type="transmembrane region" description="Helical" evidence="1">
    <location>
        <begin position="110"/>
        <end position="130"/>
    </location>
</feature>
<evidence type="ECO:0000313" key="3">
    <source>
        <dbReference type="Proteomes" id="UP001597483"/>
    </source>
</evidence>
<keyword evidence="1" id="KW-1133">Transmembrane helix</keyword>
<proteinExistence type="predicted"/>
<reference evidence="3" key="1">
    <citation type="journal article" date="2019" name="Int. J. Syst. Evol. Microbiol.">
        <title>The Global Catalogue of Microorganisms (GCM) 10K type strain sequencing project: providing services to taxonomists for standard genome sequencing and annotation.</title>
        <authorList>
            <consortium name="The Broad Institute Genomics Platform"/>
            <consortium name="The Broad Institute Genome Sequencing Center for Infectious Disease"/>
            <person name="Wu L."/>
            <person name="Ma J."/>
        </authorList>
    </citation>
    <scope>NUCLEOTIDE SEQUENCE [LARGE SCALE GENOMIC DNA]</scope>
    <source>
        <strain evidence="3">CGMCC 4.7641</strain>
    </source>
</reference>
<feature type="transmembrane region" description="Helical" evidence="1">
    <location>
        <begin position="142"/>
        <end position="162"/>
    </location>
</feature>
<dbReference type="InterPro" id="IPR030802">
    <property type="entry name" value="Permease_MalE"/>
</dbReference>
<evidence type="ECO:0000256" key="1">
    <source>
        <dbReference type="SAM" id="Phobius"/>
    </source>
</evidence>
<feature type="transmembrane region" description="Helical" evidence="1">
    <location>
        <begin position="250"/>
        <end position="267"/>
    </location>
</feature>
<evidence type="ECO:0000313" key="2">
    <source>
        <dbReference type="EMBL" id="MFD2473574.1"/>
    </source>
</evidence>
<keyword evidence="1" id="KW-0812">Transmembrane</keyword>
<organism evidence="2 3">
    <name type="scientific">Amycolatopsis silviterrae</name>
    <dbReference type="NCBI Taxonomy" id="1656914"/>
    <lineage>
        <taxon>Bacteria</taxon>
        <taxon>Bacillati</taxon>
        <taxon>Actinomycetota</taxon>
        <taxon>Actinomycetes</taxon>
        <taxon>Pseudonocardiales</taxon>
        <taxon>Pseudonocardiaceae</taxon>
        <taxon>Amycolatopsis</taxon>
    </lineage>
</organism>
<keyword evidence="1" id="KW-0472">Membrane</keyword>
<accession>A0ABW5HL51</accession>
<keyword evidence="3" id="KW-1185">Reference proteome</keyword>
<dbReference type="RefSeq" id="WP_378312163.1">
    <property type="nucleotide sequence ID" value="NZ_JBHUKS010000033.1"/>
</dbReference>